<dbReference type="EMBL" id="CP064787">
    <property type="protein sequence ID" value="QSG06971.1"/>
    <property type="molecule type" value="Genomic_DNA"/>
</dbReference>
<organism evidence="3 4">
    <name type="scientific">Halapricum desulfuricans</name>
    <dbReference type="NCBI Taxonomy" id="2841257"/>
    <lineage>
        <taxon>Archaea</taxon>
        <taxon>Methanobacteriati</taxon>
        <taxon>Methanobacteriota</taxon>
        <taxon>Stenosarchaea group</taxon>
        <taxon>Halobacteria</taxon>
        <taxon>Halobacteriales</taxon>
        <taxon>Haloarculaceae</taxon>
        <taxon>Halapricum</taxon>
    </lineage>
</organism>
<dbReference type="Proteomes" id="UP000663525">
    <property type="component" value="Chromosome"/>
</dbReference>
<proteinExistence type="predicted"/>
<feature type="transmembrane region" description="Helical" evidence="1">
    <location>
        <begin position="162"/>
        <end position="183"/>
    </location>
</feature>
<reference evidence="3" key="1">
    <citation type="submission" date="2020-11" db="EMBL/GenBank/DDBJ databases">
        <title>Carbohydrate-dependent, anaerobic sulfur respiration: A novel catabolism in halophilic archaea.</title>
        <authorList>
            <person name="Sorokin D.Y."/>
            <person name="Messina E."/>
            <person name="Smedile F."/>
            <person name="La Cono V."/>
            <person name="Hallsworth J.E."/>
            <person name="Yakimov M.M."/>
        </authorList>
    </citation>
    <scope>NUCLEOTIDE SEQUENCE</scope>
    <source>
        <strain evidence="3">HSR12-1</strain>
    </source>
</reference>
<evidence type="ECO:0000256" key="1">
    <source>
        <dbReference type="SAM" id="Phobius"/>
    </source>
</evidence>
<feature type="transmembrane region" description="Helical" evidence="1">
    <location>
        <begin position="132"/>
        <end position="150"/>
    </location>
</feature>
<evidence type="ECO:0000313" key="3">
    <source>
        <dbReference type="EMBL" id="QSG06971.1"/>
    </source>
</evidence>
<dbReference type="GeneID" id="68856198"/>
<dbReference type="AlphaFoldDB" id="A0A897N3B1"/>
<feature type="transmembrane region" description="Helical" evidence="1">
    <location>
        <begin position="43"/>
        <end position="72"/>
    </location>
</feature>
<keyword evidence="1" id="KW-0812">Transmembrane</keyword>
<feature type="domain" description="DUF7973" evidence="2">
    <location>
        <begin position="40"/>
        <end position="376"/>
    </location>
</feature>
<keyword evidence="1" id="KW-0472">Membrane</keyword>
<feature type="transmembrane region" description="Helical" evidence="1">
    <location>
        <begin position="230"/>
        <end position="247"/>
    </location>
</feature>
<gene>
    <name evidence="3" type="ORF">HSR121_2651</name>
</gene>
<accession>A0A897N3B1</accession>
<feature type="transmembrane region" description="Helical" evidence="1">
    <location>
        <begin position="259"/>
        <end position="281"/>
    </location>
</feature>
<feature type="transmembrane region" description="Helical" evidence="1">
    <location>
        <begin position="313"/>
        <end position="330"/>
    </location>
</feature>
<dbReference type="Pfam" id="PF25928">
    <property type="entry name" value="DUF7973"/>
    <property type="match status" value="1"/>
</dbReference>
<dbReference type="InterPro" id="IPR058279">
    <property type="entry name" value="DUF7973"/>
</dbReference>
<keyword evidence="1" id="KW-1133">Transmembrane helix</keyword>
<feature type="transmembrane region" description="Helical" evidence="1">
    <location>
        <begin position="84"/>
        <end position="105"/>
    </location>
</feature>
<evidence type="ECO:0000313" key="4">
    <source>
        <dbReference type="Proteomes" id="UP000663525"/>
    </source>
</evidence>
<feature type="transmembrane region" description="Helical" evidence="1">
    <location>
        <begin position="350"/>
        <end position="369"/>
    </location>
</feature>
<sequence>MAVELIDPTLVADSANVVLQSGTEHTWGGISDVTDVLVDNPEIWLGAAAGGAFGAALGALPAFVFTGFLVLAGVAGGNMVGVGFGPVFGPHISFAGGAAAAAYAAKNGIMESGMAYHNGKDITFALGTRPDVLTVGAAFGLIGILIEQVFRNLAVPTDPIAFTVVASAFIHRAVFGYSILGVVSDKASGRFDMGPFEREEMGNNHNFGDGEKDNSEMLAVEPWLGHQYKWGHVATIGLVAGAAAAYAGMQIAPASPANAVFFGFGLSAASLLFLNLGVAQIPVTHHMTLPGATAYFAVTLEVGNDAILAGQDPVVGILMAAIFGMVGALIGEAGQRIFYAHGATHVDPPAFAIFISISIIWLLAFLGVFETSVWVPGGL</sequence>
<dbReference type="RefSeq" id="WP_229113444.1">
    <property type="nucleotide sequence ID" value="NZ_CP064787.1"/>
</dbReference>
<protein>
    <submittedName>
        <fullName evidence="3">Putative membrane protein</fullName>
    </submittedName>
</protein>
<name>A0A897N3B1_9EURY</name>
<evidence type="ECO:0000259" key="2">
    <source>
        <dbReference type="Pfam" id="PF25928"/>
    </source>
</evidence>